<accession>A0A3M7PI13</accession>
<name>A0A3M7PI13_BRAPC</name>
<evidence type="ECO:0000313" key="1">
    <source>
        <dbReference type="EMBL" id="RMZ98340.1"/>
    </source>
</evidence>
<evidence type="ECO:0008006" key="3">
    <source>
        <dbReference type="Google" id="ProtNLM"/>
    </source>
</evidence>
<sequence>MKVLPMGNYLAHSQNLLIQLKLIYESFTKLKKYSNFIKDKNLLVFRKCNIYYIGESSRCAKNRISEHLIVSVDLIKTLDKCSEVAIHFNIIDLSDDIILINRLTPEISQLIRNRSQKESS</sequence>
<dbReference type="Proteomes" id="UP000276133">
    <property type="component" value="Unassembled WGS sequence"/>
</dbReference>
<keyword evidence="2" id="KW-1185">Reference proteome</keyword>
<gene>
    <name evidence="1" type="ORF">BpHYR1_047896</name>
</gene>
<dbReference type="AlphaFoldDB" id="A0A3M7PI13"/>
<organism evidence="1 2">
    <name type="scientific">Brachionus plicatilis</name>
    <name type="common">Marine rotifer</name>
    <name type="synonym">Brachionus muelleri</name>
    <dbReference type="NCBI Taxonomy" id="10195"/>
    <lineage>
        <taxon>Eukaryota</taxon>
        <taxon>Metazoa</taxon>
        <taxon>Spiralia</taxon>
        <taxon>Gnathifera</taxon>
        <taxon>Rotifera</taxon>
        <taxon>Eurotatoria</taxon>
        <taxon>Monogononta</taxon>
        <taxon>Pseudotrocha</taxon>
        <taxon>Ploima</taxon>
        <taxon>Brachionidae</taxon>
        <taxon>Brachionus</taxon>
    </lineage>
</organism>
<dbReference type="EMBL" id="REGN01010833">
    <property type="protein sequence ID" value="RMZ98340.1"/>
    <property type="molecule type" value="Genomic_DNA"/>
</dbReference>
<reference evidence="1 2" key="1">
    <citation type="journal article" date="2018" name="Sci. Rep.">
        <title>Genomic signatures of local adaptation to the degree of environmental predictability in rotifers.</title>
        <authorList>
            <person name="Franch-Gras L."/>
            <person name="Hahn C."/>
            <person name="Garcia-Roger E.M."/>
            <person name="Carmona M.J."/>
            <person name="Serra M."/>
            <person name="Gomez A."/>
        </authorList>
    </citation>
    <scope>NUCLEOTIDE SEQUENCE [LARGE SCALE GENOMIC DNA]</scope>
    <source>
        <strain evidence="1">HYR1</strain>
    </source>
</reference>
<evidence type="ECO:0000313" key="2">
    <source>
        <dbReference type="Proteomes" id="UP000276133"/>
    </source>
</evidence>
<proteinExistence type="predicted"/>
<comment type="caution">
    <text evidence="1">The sequence shown here is derived from an EMBL/GenBank/DDBJ whole genome shotgun (WGS) entry which is preliminary data.</text>
</comment>
<protein>
    <recommendedName>
        <fullName evidence="3">GIY-YIG domain-containing protein</fullName>
    </recommendedName>
</protein>